<gene>
    <name evidence="5" type="ORF">EXN22_13980</name>
</gene>
<evidence type="ECO:0000313" key="6">
    <source>
        <dbReference type="Proteomes" id="UP000291130"/>
    </source>
</evidence>
<evidence type="ECO:0000256" key="2">
    <source>
        <dbReference type="ARBA" id="ARBA00022695"/>
    </source>
</evidence>
<dbReference type="KEGG" id="ptk:EXN22_13980"/>
<feature type="domain" description="MobA-like NTP transferase" evidence="4">
    <location>
        <begin position="3"/>
        <end position="114"/>
    </location>
</feature>
<organism evidence="5 6">
    <name type="scientific">Pseudomonas tructae</name>
    <dbReference type="NCBI Taxonomy" id="2518644"/>
    <lineage>
        <taxon>Bacteria</taxon>
        <taxon>Pseudomonadati</taxon>
        <taxon>Pseudomonadota</taxon>
        <taxon>Gammaproteobacteria</taxon>
        <taxon>Pseudomonadales</taxon>
        <taxon>Pseudomonadaceae</taxon>
        <taxon>Pseudomonas</taxon>
    </lineage>
</organism>
<dbReference type="InterPro" id="IPR050065">
    <property type="entry name" value="GlmU-like"/>
</dbReference>
<dbReference type="PANTHER" id="PTHR43584:SF8">
    <property type="entry name" value="N-ACETYLMURAMATE ALPHA-1-PHOSPHATE URIDYLYLTRANSFERASE"/>
    <property type="match status" value="1"/>
</dbReference>
<dbReference type="Pfam" id="PF12804">
    <property type="entry name" value="NTP_transf_3"/>
    <property type="match status" value="1"/>
</dbReference>
<reference evidence="5 6" key="1">
    <citation type="submission" date="2019-02" db="EMBL/GenBank/DDBJ databases">
        <title>Complete genome sequence of Pseudomonas sp. SNU WT1 isolated from rainbow trout.</title>
        <authorList>
            <person name="Oh W.T."/>
            <person name="Park S.C."/>
        </authorList>
    </citation>
    <scope>NUCLEOTIDE SEQUENCE [LARGE SCALE GENOMIC DNA]</scope>
    <source>
        <strain evidence="5 6">SNU WT1</strain>
    </source>
</reference>
<dbReference type="Proteomes" id="UP000291130">
    <property type="component" value="Chromosome"/>
</dbReference>
<keyword evidence="2 5" id="KW-0548">Nucleotidyltransferase</keyword>
<dbReference type="InterPro" id="IPR029044">
    <property type="entry name" value="Nucleotide-diphossugar_trans"/>
</dbReference>
<dbReference type="CDD" id="cd02523">
    <property type="entry name" value="PC_cytidylyltransferase"/>
    <property type="match status" value="1"/>
</dbReference>
<dbReference type="EMBL" id="CP035952">
    <property type="protein sequence ID" value="QBF26749.1"/>
    <property type="molecule type" value="Genomic_DNA"/>
</dbReference>
<evidence type="ECO:0000256" key="3">
    <source>
        <dbReference type="ARBA" id="ARBA00022842"/>
    </source>
</evidence>
<proteinExistence type="predicted"/>
<evidence type="ECO:0000256" key="1">
    <source>
        <dbReference type="ARBA" id="ARBA00022679"/>
    </source>
</evidence>
<keyword evidence="6" id="KW-1185">Reference proteome</keyword>
<dbReference type="AlphaFoldDB" id="A0A411MIY8"/>
<dbReference type="SUPFAM" id="SSF53448">
    <property type="entry name" value="Nucleotide-diphospho-sugar transferases"/>
    <property type="match status" value="1"/>
</dbReference>
<keyword evidence="1 5" id="KW-0808">Transferase</keyword>
<sequence>MKAIILAAGRGSRLGALTDQWPKALVTFNGMPLIERTVRTLRAAGITEIGIVAGYRSDMLAPYADRLFINPLWSTTGIRQSLSAAHEWLDSQACVVSYGDIFYSPELVSALIQKDEDIDLAFDPQAVKLWQQRFDQPLDDMERFVIDNGRICEIGHRAETLEQIQGQYMGLFKLTPAGWHALNGQLERLNIEQREQVDMTSLFSLLIEAGVRVGGTPTNAPWGEIDCPSDVQLYERIYPQL</sequence>
<evidence type="ECO:0000313" key="5">
    <source>
        <dbReference type="EMBL" id="QBF26749.1"/>
    </source>
</evidence>
<dbReference type="InterPro" id="IPR025877">
    <property type="entry name" value="MobA-like_NTP_Trfase"/>
</dbReference>
<dbReference type="OrthoDB" id="9788272at2"/>
<dbReference type="RefSeq" id="WP_130264616.1">
    <property type="nucleotide sequence ID" value="NZ_CP035952.1"/>
</dbReference>
<name>A0A411MIY8_9PSED</name>
<dbReference type="Gene3D" id="3.90.550.10">
    <property type="entry name" value="Spore Coat Polysaccharide Biosynthesis Protein SpsA, Chain A"/>
    <property type="match status" value="1"/>
</dbReference>
<dbReference type="GO" id="GO:0016779">
    <property type="term" value="F:nucleotidyltransferase activity"/>
    <property type="evidence" value="ECO:0007669"/>
    <property type="project" value="UniProtKB-KW"/>
</dbReference>
<dbReference type="PANTHER" id="PTHR43584">
    <property type="entry name" value="NUCLEOTIDYL TRANSFERASE"/>
    <property type="match status" value="1"/>
</dbReference>
<keyword evidence="3" id="KW-0460">Magnesium</keyword>
<evidence type="ECO:0000259" key="4">
    <source>
        <dbReference type="Pfam" id="PF12804"/>
    </source>
</evidence>
<protein>
    <submittedName>
        <fullName evidence="5">Phosphocholine cytidylyltransferase family protein</fullName>
    </submittedName>
</protein>
<accession>A0A411MIY8</accession>